<reference evidence="7" key="1">
    <citation type="journal article" date="2019" name="Int. J. Syst. Evol. Microbiol.">
        <title>The Global Catalogue of Microorganisms (GCM) 10K type strain sequencing project: providing services to taxonomists for standard genome sequencing and annotation.</title>
        <authorList>
            <consortium name="The Broad Institute Genomics Platform"/>
            <consortium name="The Broad Institute Genome Sequencing Center for Infectious Disease"/>
            <person name="Wu L."/>
            <person name="Ma J."/>
        </authorList>
    </citation>
    <scope>NUCLEOTIDE SEQUENCE [LARGE SCALE GENOMIC DNA]</scope>
    <source>
        <strain evidence="7">NBRC 15640</strain>
    </source>
</reference>
<feature type="compositionally biased region" description="Basic and acidic residues" evidence="4">
    <location>
        <begin position="270"/>
        <end position="288"/>
    </location>
</feature>
<feature type="region of interest" description="Disordered" evidence="4">
    <location>
        <begin position="267"/>
        <end position="288"/>
    </location>
</feature>
<evidence type="ECO:0000256" key="4">
    <source>
        <dbReference type="SAM" id="MobiDB-lite"/>
    </source>
</evidence>
<dbReference type="InterPro" id="IPR050319">
    <property type="entry name" value="ABC_transp_ATP-bind"/>
</dbReference>
<name>A0AAV5NXX3_9VIBR</name>
<dbReference type="CDD" id="cd03257">
    <property type="entry name" value="ABC_NikE_OppD_transporters"/>
    <property type="match status" value="1"/>
</dbReference>
<dbReference type="InterPro" id="IPR017871">
    <property type="entry name" value="ABC_transporter-like_CS"/>
</dbReference>
<comment type="caution">
    <text evidence="6">The sequence shown here is derived from an EMBL/GenBank/DDBJ whole genome shotgun (WGS) entry which is preliminary data.</text>
</comment>
<dbReference type="InterPro" id="IPR027417">
    <property type="entry name" value="P-loop_NTPase"/>
</dbReference>
<dbReference type="Proteomes" id="UP001156690">
    <property type="component" value="Unassembled WGS sequence"/>
</dbReference>
<dbReference type="GO" id="GO:0055085">
    <property type="term" value="P:transmembrane transport"/>
    <property type="evidence" value="ECO:0007669"/>
    <property type="project" value="UniProtKB-ARBA"/>
</dbReference>
<dbReference type="InterPro" id="IPR003593">
    <property type="entry name" value="AAA+_ATPase"/>
</dbReference>
<evidence type="ECO:0000256" key="1">
    <source>
        <dbReference type="ARBA" id="ARBA00022448"/>
    </source>
</evidence>
<dbReference type="PROSITE" id="PS50893">
    <property type="entry name" value="ABC_TRANSPORTER_2"/>
    <property type="match status" value="1"/>
</dbReference>
<dbReference type="Gene3D" id="3.40.50.300">
    <property type="entry name" value="P-loop containing nucleotide triphosphate hydrolases"/>
    <property type="match status" value="1"/>
</dbReference>
<dbReference type="FunFam" id="3.40.50.300:FF:000016">
    <property type="entry name" value="Oligopeptide ABC transporter ATP-binding component"/>
    <property type="match status" value="1"/>
</dbReference>
<accession>A0AAV5NXX3</accession>
<dbReference type="GO" id="GO:0016887">
    <property type="term" value="F:ATP hydrolysis activity"/>
    <property type="evidence" value="ECO:0007669"/>
    <property type="project" value="InterPro"/>
</dbReference>
<protein>
    <submittedName>
        <fullName evidence="6">ABC transporter ATP-binding protein</fullName>
    </submittedName>
</protein>
<dbReference type="PANTHER" id="PTHR43776:SF8">
    <property type="entry name" value="ABC TRANSPORTER, ATP-BINDING PROTEIN"/>
    <property type="match status" value="1"/>
</dbReference>
<dbReference type="Pfam" id="PF00005">
    <property type="entry name" value="ABC_tran"/>
    <property type="match status" value="1"/>
</dbReference>
<gene>
    <name evidence="6" type="ORF">GCM10007932_48680</name>
</gene>
<evidence type="ECO:0000256" key="3">
    <source>
        <dbReference type="ARBA" id="ARBA00022840"/>
    </source>
</evidence>
<dbReference type="EMBL" id="BSNX01000073">
    <property type="protein sequence ID" value="GLQ75506.1"/>
    <property type="molecule type" value="Genomic_DNA"/>
</dbReference>
<sequence>MAVMDEVLRIVDLKQHFVSGKGILKKGYTVKAVDGVSFSVARGETLGLVGESGCGKSTLGRTILKLFEPTEGRIFFEGEDITKLSPRQMRPLRKDMQIVFQDPMESLNQRHTIGMILEEPYVIHGVGTNEERKKWVLELLEKVGLPANSVERYPHEFSGGQRQRIGIARAIALKPKLLICDESVSALDVSVQAQILNLLLRLQKEMNLAMIFISHDLSVVRHVSDRVAVMYFGKIVELGNVKEIYDHPQADYTKTLLSAIPITHPKYREHKNTKPPSKDENERLLIDG</sequence>
<evidence type="ECO:0000259" key="5">
    <source>
        <dbReference type="PROSITE" id="PS50893"/>
    </source>
</evidence>
<keyword evidence="3 6" id="KW-0067">ATP-binding</keyword>
<keyword evidence="7" id="KW-1185">Reference proteome</keyword>
<dbReference type="SUPFAM" id="SSF52540">
    <property type="entry name" value="P-loop containing nucleoside triphosphate hydrolases"/>
    <property type="match status" value="1"/>
</dbReference>
<evidence type="ECO:0000313" key="6">
    <source>
        <dbReference type="EMBL" id="GLQ75506.1"/>
    </source>
</evidence>
<keyword evidence="1" id="KW-0813">Transport</keyword>
<dbReference type="InterPro" id="IPR003439">
    <property type="entry name" value="ABC_transporter-like_ATP-bd"/>
</dbReference>
<dbReference type="SMART" id="SM00382">
    <property type="entry name" value="AAA"/>
    <property type="match status" value="1"/>
</dbReference>
<dbReference type="GO" id="GO:0005524">
    <property type="term" value="F:ATP binding"/>
    <property type="evidence" value="ECO:0007669"/>
    <property type="project" value="UniProtKB-KW"/>
</dbReference>
<dbReference type="PANTHER" id="PTHR43776">
    <property type="entry name" value="TRANSPORT ATP-BINDING PROTEIN"/>
    <property type="match status" value="1"/>
</dbReference>
<keyword evidence="2" id="KW-0547">Nucleotide-binding</keyword>
<feature type="domain" description="ABC transporter" evidence="5">
    <location>
        <begin position="8"/>
        <end position="257"/>
    </location>
</feature>
<dbReference type="AlphaFoldDB" id="A0AAV5NXX3"/>
<dbReference type="PROSITE" id="PS00211">
    <property type="entry name" value="ABC_TRANSPORTER_1"/>
    <property type="match status" value="1"/>
</dbReference>
<proteinExistence type="predicted"/>
<evidence type="ECO:0000256" key="2">
    <source>
        <dbReference type="ARBA" id="ARBA00022741"/>
    </source>
</evidence>
<organism evidence="6 7">
    <name type="scientific">Vibrio penaeicida</name>
    <dbReference type="NCBI Taxonomy" id="104609"/>
    <lineage>
        <taxon>Bacteria</taxon>
        <taxon>Pseudomonadati</taxon>
        <taxon>Pseudomonadota</taxon>
        <taxon>Gammaproteobacteria</taxon>
        <taxon>Vibrionales</taxon>
        <taxon>Vibrionaceae</taxon>
        <taxon>Vibrio</taxon>
    </lineage>
</organism>
<evidence type="ECO:0000313" key="7">
    <source>
        <dbReference type="Proteomes" id="UP001156690"/>
    </source>
</evidence>